<dbReference type="AlphaFoldDB" id="A0A1C6RMD4"/>
<feature type="region of interest" description="Disordered" evidence="1">
    <location>
        <begin position="89"/>
        <end position="133"/>
    </location>
</feature>
<feature type="transmembrane region" description="Helical" evidence="2">
    <location>
        <begin position="66"/>
        <end position="82"/>
    </location>
</feature>
<gene>
    <name evidence="3" type="ORF">GA0074692_0373</name>
</gene>
<reference evidence="4" key="1">
    <citation type="submission" date="2016-06" db="EMBL/GenBank/DDBJ databases">
        <authorList>
            <person name="Varghese N."/>
            <person name="Submissions Spin"/>
        </authorList>
    </citation>
    <scope>NUCLEOTIDE SEQUENCE [LARGE SCALE GENOMIC DNA]</scope>
    <source>
        <strain evidence="4">DSM 43817</strain>
    </source>
</reference>
<dbReference type="InterPro" id="IPR021401">
    <property type="entry name" value="DUF3040"/>
</dbReference>
<feature type="compositionally biased region" description="Basic and acidic residues" evidence="1">
    <location>
        <begin position="116"/>
        <end position="133"/>
    </location>
</feature>
<keyword evidence="4" id="KW-1185">Reference proteome</keyword>
<dbReference type="OrthoDB" id="5244024at2"/>
<evidence type="ECO:0008006" key="5">
    <source>
        <dbReference type="Google" id="ProtNLM"/>
    </source>
</evidence>
<keyword evidence="2" id="KW-1133">Transmembrane helix</keyword>
<name>A0A1C6RMD4_9ACTN</name>
<dbReference type="Proteomes" id="UP000198959">
    <property type="component" value="Unassembled WGS sequence"/>
</dbReference>
<protein>
    <recommendedName>
        <fullName evidence="5">DUF3040 domain-containing protein</fullName>
    </recommendedName>
</protein>
<organism evidence="3 4">
    <name type="scientific">Micromonospora pallida</name>
    <dbReference type="NCBI Taxonomy" id="145854"/>
    <lineage>
        <taxon>Bacteria</taxon>
        <taxon>Bacillati</taxon>
        <taxon>Actinomycetota</taxon>
        <taxon>Actinomycetes</taxon>
        <taxon>Micromonosporales</taxon>
        <taxon>Micromonosporaceae</taxon>
        <taxon>Micromonospora</taxon>
    </lineage>
</organism>
<evidence type="ECO:0000313" key="4">
    <source>
        <dbReference type="Proteomes" id="UP000198959"/>
    </source>
</evidence>
<dbReference type="RefSeq" id="WP_091638757.1">
    <property type="nucleotide sequence ID" value="NZ_FMHW01000002.1"/>
</dbReference>
<dbReference type="STRING" id="145854.GA0074692_0373"/>
<dbReference type="EMBL" id="FMHW01000002">
    <property type="protein sequence ID" value="SCL18332.1"/>
    <property type="molecule type" value="Genomic_DNA"/>
</dbReference>
<accession>A0A1C6RMD4</accession>
<keyword evidence="2" id="KW-0472">Membrane</keyword>
<evidence type="ECO:0000313" key="3">
    <source>
        <dbReference type="EMBL" id="SCL18332.1"/>
    </source>
</evidence>
<proteinExistence type="predicted"/>
<feature type="compositionally biased region" description="Basic residues" evidence="1">
    <location>
        <begin position="101"/>
        <end position="113"/>
    </location>
</feature>
<evidence type="ECO:0000256" key="1">
    <source>
        <dbReference type="SAM" id="MobiDB-lite"/>
    </source>
</evidence>
<keyword evidence="2" id="KW-0812">Transmembrane</keyword>
<feature type="transmembrane region" description="Helical" evidence="2">
    <location>
        <begin position="41"/>
        <end position="60"/>
    </location>
</feature>
<dbReference type="Pfam" id="PF11239">
    <property type="entry name" value="DUF3040"/>
    <property type="match status" value="1"/>
</dbReference>
<evidence type="ECO:0000256" key="2">
    <source>
        <dbReference type="SAM" id="Phobius"/>
    </source>
</evidence>
<sequence length="133" mass="14695">MPLSEHEQRLFEQIERSLAEDPKFASAVRASDPRFHARRRLLVAAGAIIAGLAVLVYGAVIKTPPLAVAGFVVMLASAAFAVQSHRRAQSPDLHVVGGTTSRRRPRTGGRAGRRSSLLDRLEDRWRQRPEGHR</sequence>